<dbReference type="STRING" id="1122991.GCA_000613445_02873"/>
<keyword evidence="1" id="KW-0472">Membrane</keyword>
<dbReference type="OrthoDB" id="128906at2"/>
<dbReference type="Pfam" id="PF01757">
    <property type="entry name" value="Acyl_transf_3"/>
    <property type="match status" value="1"/>
</dbReference>
<proteinExistence type="predicted"/>
<feature type="transmembrane region" description="Helical" evidence="1">
    <location>
        <begin position="184"/>
        <end position="203"/>
    </location>
</feature>
<accession>A0A318I2M7</accession>
<feature type="transmembrane region" description="Helical" evidence="1">
    <location>
        <begin position="138"/>
        <end position="156"/>
    </location>
</feature>
<sequence length="385" mass="43967">MPQNEQHQTNKSIVTASTQAATIAANNQANKANAKQKGTGMGACMRGLAIIGIFLHNYCHWLGPMVKENEYTFNQENVASMNRALLHADVHLPLHLLSFFGHYGVPVFLFLSGFGLFKKYNEAYAPAGKFLFGHYLKLFRMMVVGFALFIFIDAQTPPSWRYDSLKIIAQLLMFNNLLPRPDKMIWPGPFWFFGLMMQFYLLYRLMLHRRHWGVTMLVMALCVLVQLQLSPMGETMNRYRYNFMGGMLPFGLGLLYARFQNKFTLWGDDHVKQLGALLICMPLGYYLSQSFVGWTFMPLVVCLSVLLTAQLLARATFLAWLYRALCWMGSISAALFVTHPITRKLIIPISRHGQIYQGLLLYIVASIALAWVIDKLIKRIPLPKC</sequence>
<feature type="transmembrane region" description="Helical" evidence="1">
    <location>
        <begin position="354"/>
        <end position="373"/>
    </location>
</feature>
<evidence type="ECO:0000259" key="2">
    <source>
        <dbReference type="Pfam" id="PF01757"/>
    </source>
</evidence>
<dbReference type="AlphaFoldDB" id="A0A318I2M7"/>
<dbReference type="Proteomes" id="UP000248314">
    <property type="component" value="Unassembled WGS sequence"/>
</dbReference>
<keyword evidence="1" id="KW-1133">Transmembrane helix</keyword>
<comment type="caution">
    <text evidence="3">The sequence shown here is derived from an EMBL/GenBank/DDBJ whole genome shotgun (WGS) entry which is preliminary data.</text>
</comment>
<gene>
    <name evidence="3" type="ORF">EJ73_00729</name>
</gene>
<reference evidence="3 4" key="1">
    <citation type="submission" date="2018-05" db="EMBL/GenBank/DDBJ databases">
        <title>Genomic Encyclopedia of Type Strains, Phase I: the one thousand microbial genomes (KMG-I) project.</title>
        <authorList>
            <person name="Kyrpides N."/>
        </authorList>
    </citation>
    <scope>NUCLEOTIDE SEQUENCE [LARGE SCALE GENOMIC DNA]</scope>
    <source>
        <strain evidence="3 4">DSM 15611</strain>
    </source>
</reference>
<keyword evidence="1" id="KW-0812">Transmembrane</keyword>
<name>A0A318I2M7_9BACT</name>
<protein>
    <submittedName>
        <fullName evidence="3">Peptidoglycan/LPS O-acetylase OafA/YrhL</fullName>
    </submittedName>
</protein>
<dbReference type="RefSeq" id="WP_025815415.1">
    <property type="nucleotide sequence ID" value="NZ_BAIZ01000004.1"/>
</dbReference>
<feature type="transmembrane region" description="Helical" evidence="1">
    <location>
        <begin position="241"/>
        <end position="259"/>
    </location>
</feature>
<keyword evidence="4" id="KW-1185">Reference proteome</keyword>
<feature type="transmembrane region" description="Helical" evidence="1">
    <location>
        <begin position="96"/>
        <end position="117"/>
    </location>
</feature>
<feature type="transmembrane region" description="Helical" evidence="1">
    <location>
        <begin position="320"/>
        <end position="342"/>
    </location>
</feature>
<feature type="domain" description="Acyltransferase 3" evidence="2">
    <location>
        <begin position="44"/>
        <end position="373"/>
    </location>
</feature>
<feature type="transmembrane region" description="Helical" evidence="1">
    <location>
        <begin position="294"/>
        <end position="313"/>
    </location>
</feature>
<evidence type="ECO:0000313" key="4">
    <source>
        <dbReference type="Proteomes" id="UP000248314"/>
    </source>
</evidence>
<dbReference type="InterPro" id="IPR002656">
    <property type="entry name" value="Acyl_transf_3_dom"/>
</dbReference>
<dbReference type="EMBL" id="QJJX01000006">
    <property type="protein sequence ID" value="PXX23380.1"/>
    <property type="molecule type" value="Genomic_DNA"/>
</dbReference>
<evidence type="ECO:0000256" key="1">
    <source>
        <dbReference type="SAM" id="Phobius"/>
    </source>
</evidence>
<feature type="transmembrane region" description="Helical" evidence="1">
    <location>
        <begin position="43"/>
        <end position="63"/>
    </location>
</feature>
<organism evidence="3 4">
    <name type="scientific">Hoylesella shahii DSM 15611 = JCM 12083</name>
    <dbReference type="NCBI Taxonomy" id="1122991"/>
    <lineage>
        <taxon>Bacteria</taxon>
        <taxon>Pseudomonadati</taxon>
        <taxon>Bacteroidota</taxon>
        <taxon>Bacteroidia</taxon>
        <taxon>Bacteroidales</taxon>
        <taxon>Prevotellaceae</taxon>
        <taxon>Hoylesella</taxon>
    </lineage>
</organism>
<dbReference type="GO" id="GO:0016747">
    <property type="term" value="F:acyltransferase activity, transferring groups other than amino-acyl groups"/>
    <property type="evidence" value="ECO:0007669"/>
    <property type="project" value="InterPro"/>
</dbReference>
<evidence type="ECO:0000313" key="3">
    <source>
        <dbReference type="EMBL" id="PXX23380.1"/>
    </source>
</evidence>